<dbReference type="EMBL" id="BMRB01000004">
    <property type="protein sequence ID" value="GGS46875.1"/>
    <property type="molecule type" value="Genomic_DNA"/>
</dbReference>
<dbReference type="Pfam" id="PF00756">
    <property type="entry name" value="Esterase"/>
    <property type="match status" value="1"/>
</dbReference>
<dbReference type="InterPro" id="IPR029058">
    <property type="entry name" value="AB_hydrolase_fold"/>
</dbReference>
<accession>A0A918GMF0</accession>
<dbReference type="RefSeq" id="WP_189212783.1">
    <property type="nucleotide sequence ID" value="NZ_BMRB01000004.1"/>
</dbReference>
<feature type="signal peptide" evidence="1">
    <location>
        <begin position="1"/>
        <end position="23"/>
    </location>
</feature>
<evidence type="ECO:0000256" key="1">
    <source>
        <dbReference type="SAM" id="SignalP"/>
    </source>
</evidence>
<evidence type="ECO:0008006" key="4">
    <source>
        <dbReference type="Google" id="ProtNLM"/>
    </source>
</evidence>
<dbReference type="PANTHER" id="PTHR48098">
    <property type="entry name" value="ENTEROCHELIN ESTERASE-RELATED"/>
    <property type="match status" value="1"/>
</dbReference>
<keyword evidence="3" id="KW-1185">Reference proteome</keyword>
<dbReference type="InterPro" id="IPR050583">
    <property type="entry name" value="Mycobacterial_A85_antigen"/>
</dbReference>
<comment type="caution">
    <text evidence="2">The sequence shown here is derived from an EMBL/GenBank/DDBJ whole genome shotgun (WGS) entry which is preliminary data.</text>
</comment>
<dbReference type="InterPro" id="IPR000801">
    <property type="entry name" value="Esterase-like"/>
</dbReference>
<protein>
    <recommendedName>
        <fullName evidence="4">Esterase</fullName>
    </recommendedName>
</protein>
<feature type="chain" id="PRO_5036849140" description="Esterase" evidence="1">
    <location>
        <begin position="24"/>
        <end position="350"/>
    </location>
</feature>
<reference evidence="2" key="2">
    <citation type="submission" date="2020-09" db="EMBL/GenBank/DDBJ databases">
        <authorList>
            <person name="Sun Q."/>
            <person name="Ohkuma M."/>
        </authorList>
    </citation>
    <scope>NUCLEOTIDE SEQUENCE</scope>
    <source>
        <strain evidence="2">JCM 3276</strain>
    </source>
</reference>
<dbReference type="Gene3D" id="3.40.50.1820">
    <property type="entry name" value="alpha/beta hydrolase"/>
    <property type="match status" value="1"/>
</dbReference>
<dbReference type="AlphaFoldDB" id="A0A918GMF0"/>
<evidence type="ECO:0000313" key="3">
    <source>
        <dbReference type="Proteomes" id="UP000660680"/>
    </source>
</evidence>
<gene>
    <name evidence="2" type="ORF">GCM10010171_47600</name>
</gene>
<dbReference type="SUPFAM" id="SSF53474">
    <property type="entry name" value="alpha/beta-Hydrolases"/>
    <property type="match status" value="1"/>
</dbReference>
<evidence type="ECO:0000313" key="2">
    <source>
        <dbReference type="EMBL" id="GGS46875.1"/>
    </source>
</evidence>
<reference evidence="2" key="1">
    <citation type="journal article" date="2014" name="Int. J. Syst. Evol. Microbiol.">
        <title>Complete genome sequence of Corynebacterium casei LMG S-19264T (=DSM 44701T), isolated from a smear-ripened cheese.</title>
        <authorList>
            <consortium name="US DOE Joint Genome Institute (JGI-PGF)"/>
            <person name="Walter F."/>
            <person name="Albersmeier A."/>
            <person name="Kalinowski J."/>
            <person name="Ruckert C."/>
        </authorList>
    </citation>
    <scope>NUCLEOTIDE SEQUENCE</scope>
    <source>
        <strain evidence="2">JCM 3276</strain>
    </source>
</reference>
<proteinExistence type="predicted"/>
<organism evidence="2 3">
    <name type="scientific">Actinokineospora fastidiosa</name>
    <dbReference type="NCBI Taxonomy" id="1816"/>
    <lineage>
        <taxon>Bacteria</taxon>
        <taxon>Bacillati</taxon>
        <taxon>Actinomycetota</taxon>
        <taxon>Actinomycetes</taxon>
        <taxon>Pseudonocardiales</taxon>
        <taxon>Pseudonocardiaceae</taxon>
        <taxon>Actinokineospora</taxon>
    </lineage>
</organism>
<keyword evidence="1" id="KW-0732">Signal</keyword>
<sequence length="350" mass="37278">MRRVASVLGCFALTAGLAAPAQADTAPPTLADGFGITVVSQPEWADDNRRTFTFTVRTAEVPEYTVLPGQVSGEHVVMVTLPEGYDGVTRYPVHYTLHGGGDYPNSSRAKDIVERATEDVPLITVTPNGGGRGWYTNWVSPGALGRQNWETFHLDQLVPFIDANLATVPTRAGRALSGHSMGGFGAFHYAEHRPDLFSHVGSFSGGLDLLSQEMRAAVVGTTLLASYGTPTVPVDAIFGPPIWPLDGVWNAQSPAQHVAPLRGMGIALYSGNGGDLTVDPIQAAVENRAHQTARVTSDYLTAAGIPHQFIDYGDGAGWAPGCTGKHNQAPCLQADMDHFVRFIMTGLQQA</sequence>
<name>A0A918GMF0_9PSEU</name>
<dbReference type="Proteomes" id="UP000660680">
    <property type="component" value="Unassembled WGS sequence"/>
</dbReference>
<dbReference type="GO" id="GO:0016747">
    <property type="term" value="F:acyltransferase activity, transferring groups other than amino-acyl groups"/>
    <property type="evidence" value="ECO:0007669"/>
    <property type="project" value="TreeGrafter"/>
</dbReference>
<dbReference type="PANTHER" id="PTHR48098:SF1">
    <property type="entry name" value="DIACYLGLYCEROL ACYLTRANSFERASE_MYCOLYLTRANSFERASE AG85A"/>
    <property type="match status" value="1"/>
</dbReference>